<evidence type="ECO:0000313" key="2">
    <source>
        <dbReference type="EMBL" id="MBM7838125.1"/>
    </source>
</evidence>
<dbReference type="RefSeq" id="WP_035418302.1">
    <property type="nucleotide sequence ID" value="NZ_JAFBCV010000003.1"/>
</dbReference>
<dbReference type="EMBL" id="JAFBCV010000003">
    <property type="protein sequence ID" value="MBM7838125.1"/>
    <property type="molecule type" value="Genomic_DNA"/>
</dbReference>
<dbReference type="Proteomes" id="UP001179280">
    <property type="component" value="Unassembled WGS sequence"/>
</dbReference>
<gene>
    <name evidence="2" type="ORF">JOC54_001356</name>
</gene>
<evidence type="ECO:0000259" key="1">
    <source>
        <dbReference type="Pfam" id="PF07561"/>
    </source>
</evidence>
<dbReference type="Pfam" id="PF07561">
    <property type="entry name" value="DUF1540"/>
    <property type="match status" value="1"/>
</dbReference>
<accession>A0ABS2STH9</accession>
<protein>
    <recommendedName>
        <fullName evidence="1">DUF1540 domain-containing protein</fullName>
    </recommendedName>
</protein>
<reference evidence="2" key="1">
    <citation type="submission" date="2021-01" db="EMBL/GenBank/DDBJ databases">
        <title>Genomic Encyclopedia of Type Strains, Phase IV (KMG-IV): sequencing the most valuable type-strain genomes for metagenomic binning, comparative biology and taxonomic classification.</title>
        <authorList>
            <person name="Goeker M."/>
        </authorList>
    </citation>
    <scope>NUCLEOTIDE SEQUENCE</scope>
    <source>
        <strain evidence="2">DSM 21943</strain>
    </source>
</reference>
<comment type="caution">
    <text evidence="2">The sequence shown here is derived from an EMBL/GenBank/DDBJ whole genome shotgun (WGS) entry which is preliminary data.</text>
</comment>
<organism evidence="2 3">
    <name type="scientific">Shouchella xiaoxiensis</name>
    <dbReference type="NCBI Taxonomy" id="766895"/>
    <lineage>
        <taxon>Bacteria</taxon>
        <taxon>Bacillati</taxon>
        <taxon>Bacillota</taxon>
        <taxon>Bacilli</taxon>
        <taxon>Bacillales</taxon>
        <taxon>Bacillaceae</taxon>
        <taxon>Shouchella</taxon>
    </lineage>
</organism>
<keyword evidence="3" id="KW-1185">Reference proteome</keyword>
<dbReference type="InterPro" id="IPR011437">
    <property type="entry name" value="DUF1540"/>
</dbReference>
<feature type="domain" description="DUF1540" evidence="1">
    <location>
        <begin position="5"/>
        <end position="63"/>
    </location>
</feature>
<name>A0ABS2STH9_9BACI</name>
<evidence type="ECO:0000313" key="3">
    <source>
        <dbReference type="Proteomes" id="UP001179280"/>
    </source>
</evidence>
<proteinExistence type="predicted"/>
<sequence length="67" mass="7390">MAPIVHCHVANCAHWSNGNKCGADEILVQTDAHEDYSTELSNELSSDEPEYAGESTETCCHTFKPKH</sequence>